<evidence type="ECO:0000259" key="2">
    <source>
        <dbReference type="PROSITE" id="PS51767"/>
    </source>
</evidence>
<reference evidence="3" key="1">
    <citation type="submission" date="2023-04" db="EMBL/GenBank/DDBJ databases">
        <title>Black Yeasts Isolated from many extreme environments.</title>
        <authorList>
            <person name="Coleine C."/>
            <person name="Stajich J.E."/>
            <person name="Selbmann L."/>
        </authorList>
    </citation>
    <scope>NUCLEOTIDE SEQUENCE</scope>
    <source>
        <strain evidence="3">CCFEE 5312</strain>
    </source>
</reference>
<dbReference type="InterPro" id="IPR021109">
    <property type="entry name" value="Peptidase_aspartic_dom_sf"/>
</dbReference>
<feature type="region of interest" description="Disordered" evidence="1">
    <location>
        <begin position="54"/>
        <end position="77"/>
    </location>
</feature>
<name>A0AAJ0GAL8_9PEZI</name>
<dbReference type="EMBL" id="JAWDJX010000011">
    <property type="protein sequence ID" value="KAK3054570.1"/>
    <property type="molecule type" value="Genomic_DNA"/>
</dbReference>
<dbReference type="InterPro" id="IPR033121">
    <property type="entry name" value="PEPTIDASE_A1"/>
</dbReference>
<dbReference type="PROSITE" id="PS51767">
    <property type="entry name" value="PEPTIDASE_A1"/>
    <property type="match status" value="1"/>
</dbReference>
<dbReference type="AlphaFoldDB" id="A0AAJ0GAL8"/>
<feature type="domain" description="Peptidase A1" evidence="2">
    <location>
        <begin position="98"/>
        <end position="122"/>
    </location>
</feature>
<dbReference type="Proteomes" id="UP001271007">
    <property type="component" value="Unassembled WGS sequence"/>
</dbReference>
<evidence type="ECO:0000313" key="4">
    <source>
        <dbReference type="Proteomes" id="UP001271007"/>
    </source>
</evidence>
<dbReference type="Pfam" id="PF00026">
    <property type="entry name" value="Asp"/>
    <property type="match status" value="1"/>
</dbReference>
<sequence>MSSKDAGAAGGRRVKLVRNAAFLRNGVMAYAKALRKFNIKPTLAGPFDMIDQLAQPSVQPDSQKGKPNRVAPRKLVTKDADGKIGEVSAKDINNDSEYIAQVEVGTPAQAMDLIFDTGSADL</sequence>
<evidence type="ECO:0000313" key="3">
    <source>
        <dbReference type="EMBL" id="KAK3054570.1"/>
    </source>
</evidence>
<gene>
    <name evidence="3" type="ORF">LTR09_004299</name>
</gene>
<organism evidence="3 4">
    <name type="scientific">Extremus antarcticus</name>
    <dbReference type="NCBI Taxonomy" id="702011"/>
    <lineage>
        <taxon>Eukaryota</taxon>
        <taxon>Fungi</taxon>
        <taxon>Dikarya</taxon>
        <taxon>Ascomycota</taxon>
        <taxon>Pezizomycotina</taxon>
        <taxon>Dothideomycetes</taxon>
        <taxon>Dothideomycetidae</taxon>
        <taxon>Mycosphaerellales</taxon>
        <taxon>Extremaceae</taxon>
        <taxon>Extremus</taxon>
    </lineage>
</organism>
<accession>A0AAJ0GAL8</accession>
<keyword evidence="4" id="KW-1185">Reference proteome</keyword>
<protein>
    <recommendedName>
        <fullName evidence="2">Peptidase A1 domain-containing protein</fullName>
    </recommendedName>
</protein>
<comment type="caution">
    <text evidence="3">The sequence shown here is derived from an EMBL/GenBank/DDBJ whole genome shotgun (WGS) entry which is preliminary data.</text>
</comment>
<dbReference type="Gene3D" id="2.40.70.10">
    <property type="entry name" value="Acid Proteases"/>
    <property type="match status" value="1"/>
</dbReference>
<evidence type="ECO:0000256" key="1">
    <source>
        <dbReference type="SAM" id="MobiDB-lite"/>
    </source>
</evidence>
<proteinExistence type="predicted"/>
<dbReference type="SUPFAM" id="SSF50630">
    <property type="entry name" value="Acid proteases"/>
    <property type="match status" value="1"/>
</dbReference>